<accession>A0A1G9BGT9</accession>
<feature type="compositionally biased region" description="Pro residues" evidence="1">
    <location>
        <begin position="356"/>
        <end position="366"/>
    </location>
</feature>
<protein>
    <recommendedName>
        <fullName evidence="4">WxL domain surface cell wall-binding</fullName>
    </recommendedName>
</protein>
<feature type="region of interest" description="Disordered" evidence="1">
    <location>
        <begin position="52"/>
        <end position="94"/>
    </location>
</feature>
<dbReference type="STRING" id="417292.SAMN05421806_10734"/>
<evidence type="ECO:0000256" key="1">
    <source>
        <dbReference type="SAM" id="MobiDB-lite"/>
    </source>
</evidence>
<feature type="compositionally biased region" description="Basic residues" evidence="1">
    <location>
        <begin position="1"/>
        <end position="11"/>
    </location>
</feature>
<dbReference type="AlphaFoldDB" id="A0A1G9BGT9"/>
<feature type="region of interest" description="Disordered" evidence="1">
    <location>
        <begin position="458"/>
        <end position="478"/>
    </location>
</feature>
<keyword evidence="3" id="KW-1185">Reference proteome</keyword>
<proteinExistence type="predicted"/>
<feature type="region of interest" description="Disordered" evidence="1">
    <location>
        <begin position="322"/>
        <end position="376"/>
    </location>
</feature>
<evidence type="ECO:0000313" key="3">
    <source>
        <dbReference type="Proteomes" id="UP000199155"/>
    </source>
</evidence>
<feature type="region of interest" description="Disordered" evidence="1">
    <location>
        <begin position="1"/>
        <end position="32"/>
    </location>
</feature>
<name>A0A1G9BGT9_9ACTN</name>
<dbReference type="Proteomes" id="UP000199155">
    <property type="component" value="Unassembled WGS sequence"/>
</dbReference>
<sequence>MRLGPRPRRPAGRVPGAVPRLRRPVPRLRRPGARRLVAAAASVLLLASGAAGAAESPSPGASQETAETPDRGVTTEPTVDCRLPAGQGDTRGPQKITVKLSPATVAPGGTVHVEVELGPTPATSPLALADTPFTAGIEFALSGGADGTVTVFGEPTAVDIPLAPSRIQVPSYEGDFMMPVGARGPVRLTPTRTLTVTRVLDRDHETPCVVRSGVQPVGTVEVAGVAHPAPTLTLPDRRPSEPGAAVALSGAGWTPGGTPRALLCAQDGSACSPAGFTDSSLAVDAAGVLAGTVTLAGADLVAPAAHRVRLFDGAREASARLTVAAPPAAPGAPDPTDLLPERTEDDPAAPATQDPAPSPPPHPDPTAPEGGQADAPHASQHLAAYITPGPLAMDQSGDAVDFGTFELGEQSTATSALNTVTVTDGRGHNIGWSLTATLTDLRTAHGATIPAESVRWKPKCAGQPGSVGRPKAGTPGPLGPQASSLCTMGHHARTPMTGGKFTADAQLTLTVPGFVPPGEYEATLQLTLL</sequence>
<evidence type="ECO:0008006" key="4">
    <source>
        <dbReference type="Google" id="ProtNLM"/>
    </source>
</evidence>
<reference evidence="2 3" key="1">
    <citation type="submission" date="2016-10" db="EMBL/GenBank/DDBJ databases">
        <authorList>
            <person name="de Groot N.N."/>
        </authorList>
    </citation>
    <scope>NUCLEOTIDE SEQUENCE [LARGE SCALE GENOMIC DNA]</scope>
    <source>
        <strain evidence="2 3">CGMCC 4.5727</strain>
    </source>
</reference>
<feature type="compositionally biased region" description="Basic residues" evidence="1">
    <location>
        <begin position="20"/>
        <end position="32"/>
    </location>
</feature>
<organism evidence="2 3">
    <name type="scientific">Streptomyces indicus</name>
    <dbReference type="NCBI Taxonomy" id="417292"/>
    <lineage>
        <taxon>Bacteria</taxon>
        <taxon>Bacillati</taxon>
        <taxon>Actinomycetota</taxon>
        <taxon>Actinomycetes</taxon>
        <taxon>Kitasatosporales</taxon>
        <taxon>Streptomycetaceae</taxon>
        <taxon>Streptomyces</taxon>
    </lineage>
</organism>
<gene>
    <name evidence="2" type="ORF">SAMN05421806_10734</name>
</gene>
<evidence type="ECO:0000313" key="2">
    <source>
        <dbReference type="EMBL" id="SDK38284.1"/>
    </source>
</evidence>
<feature type="compositionally biased region" description="Low complexity" evidence="1">
    <location>
        <begin position="52"/>
        <end position="62"/>
    </location>
</feature>
<dbReference type="EMBL" id="FNFF01000007">
    <property type="protein sequence ID" value="SDK38284.1"/>
    <property type="molecule type" value="Genomic_DNA"/>
</dbReference>